<keyword evidence="1" id="KW-0479">Metal-binding</keyword>
<dbReference type="PROSITE" id="PS00198">
    <property type="entry name" value="4FE4S_FER_1"/>
    <property type="match status" value="2"/>
</dbReference>
<dbReference type="SUPFAM" id="SSF54862">
    <property type="entry name" value="4Fe-4S ferredoxins"/>
    <property type="match status" value="1"/>
</dbReference>
<reference evidence="6" key="1">
    <citation type="submission" date="2011-05" db="EMBL/GenBank/DDBJ databases">
        <title>Complete sequence of Desulfotomaculum kuznetsovii DSM 6115.</title>
        <authorList>
            <person name="Lucas S."/>
            <person name="Han J."/>
            <person name="Lapidus A."/>
            <person name="Cheng J.-F."/>
            <person name="Goodwin L."/>
            <person name="Pitluck S."/>
            <person name="Peters L."/>
            <person name="Mikhailova N."/>
            <person name="Lu M."/>
            <person name="Saunders E."/>
            <person name="Han C."/>
            <person name="Tapia R."/>
            <person name="Land M."/>
            <person name="Hauser L."/>
            <person name="Kyrpides N."/>
            <person name="Ivanova N."/>
            <person name="Pagani I."/>
            <person name="Nazina T."/>
            <person name="Ivanova A."/>
            <person name="Parshina S."/>
            <person name="Kuever J."/>
            <person name="Muyzer G."/>
            <person name="Plugge C."/>
            <person name="Stams A."/>
            <person name="Woyke T."/>
        </authorList>
    </citation>
    <scope>NUCLEOTIDE SEQUENCE [LARGE SCALE GENOMIC DNA]</scope>
    <source>
        <strain evidence="6">DSM 6115 / VKM B-1805 / 17</strain>
    </source>
</reference>
<evidence type="ECO:0000256" key="1">
    <source>
        <dbReference type="ARBA" id="ARBA00022723"/>
    </source>
</evidence>
<dbReference type="GO" id="GO:0046872">
    <property type="term" value="F:metal ion binding"/>
    <property type="evidence" value="ECO:0007669"/>
    <property type="project" value="UniProtKB-KW"/>
</dbReference>
<dbReference type="Gene3D" id="3.30.70.20">
    <property type="match status" value="1"/>
</dbReference>
<proteinExistence type="predicted"/>
<feature type="domain" description="4Fe-4S ferredoxin-type" evidence="4">
    <location>
        <begin position="62"/>
        <end position="87"/>
    </location>
</feature>
<keyword evidence="6" id="KW-1185">Reference proteome</keyword>
<evidence type="ECO:0000256" key="3">
    <source>
        <dbReference type="ARBA" id="ARBA00023014"/>
    </source>
</evidence>
<dbReference type="GO" id="GO:0051536">
    <property type="term" value="F:iron-sulfur cluster binding"/>
    <property type="evidence" value="ECO:0007669"/>
    <property type="project" value="UniProtKB-KW"/>
</dbReference>
<dbReference type="InterPro" id="IPR017900">
    <property type="entry name" value="4Fe4S_Fe_S_CS"/>
</dbReference>
<sequence length="87" mass="9164">MVNISNPLINILQAKILCSIIGEKREADLPMPAYVVRDLCAGCGACAHVCPYKAITVAAKLATVDPGLCRECEECIFICPNGAITAA</sequence>
<name>A0AAU8PBZ2_DESK7</name>
<evidence type="ECO:0000313" key="5">
    <source>
        <dbReference type="EMBL" id="AEG15571.1"/>
    </source>
</evidence>
<evidence type="ECO:0000313" key="6">
    <source>
        <dbReference type="Proteomes" id="UP000009229"/>
    </source>
</evidence>
<dbReference type="Pfam" id="PF00037">
    <property type="entry name" value="Fer4"/>
    <property type="match status" value="2"/>
</dbReference>
<accession>A0AAU8PBZ2</accession>
<gene>
    <name evidence="5" type="ordered locus">Desku_2015</name>
</gene>
<dbReference type="KEGG" id="dku:Desku_2015"/>
<feature type="domain" description="4Fe-4S ferredoxin-type" evidence="4">
    <location>
        <begin position="31"/>
        <end position="60"/>
    </location>
</feature>
<dbReference type="PROSITE" id="PS51379">
    <property type="entry name" value="4FE4S_FER_2"/>
    <property type="match status" value="2"/>
</dbReference>
<keyword evidence="3" id="KW-0411">Iron-sulfur</keyword>
<protein>
    <submittedName>
        <fullName evidence="5">4Fe-4S ferredoxin iron-sulfur binding domain-containing protein</fullName>
    </submittedName>
</protein>
<evidence type="ECO:0000259" key="4">
    <source>
        <dbReference type="PROSITE" id="PS51379"/>
    </source>
</evidence>
<dbReference type="EMBL" id="CP002770">
    <property type="protein sequence ID" value="AEG15571.1"/>
    <property type="molecule type" value="Genomic_DNA"/>
</dbReference>
<keyword evidence="2" id="KW-0408">Iron</keyword>
<evidence type="ECO:0000256" key="2">
    <source>
        <dbReference type="ARBA" id="ARBA00023004"/>
    </source>
</evidence>
<dbReference type="Proteomes" id="UP000009229">
    <property type="component" value="Chromosome"/>
</dbReference>
<dbReference type="AlphaFoldDB" id="A0AAU8PBZ2"/>
<organism evidence="5 6">
    <name type="scientific">Desulfofundulus kuznetsovii (strain DSM 6115 / VKM B-1805 / 17)</name>
    <name type="common">Desulfotomaculum kuznetsovii</name>
    <dbReference type="NCBI Taxonomy" id="760568"/>
    <lineage>
        <taxon>Bacteria</taxon>
        <taxon>Bacillati</taxon>
        <taxon>Bacillota</taxon>
        <taxon>Clostridia</taxon>
        <taxon>Eubacteriales</taxon>
        <taxon>Peptococcaceae</taxon>
        <taxon>Desulfofundulus</taxon>
    </lineage>
</organism>
<dbReference type="InterPro" id="IPR017896">
    <property type="entry name" value="4Fe4S_Fe-S-bd"/>
</dbReference>